<evidence type="ECO:0000313" key="3">
    <source>
        <dbReference type="EMBL" id="CAB4684521.1"/>
    </source>
</evidence>
<protein>
    <submittedName>
        <fullName evidence="4">Unannotated protein</fullName>
    </submittedName>
</protein>
<dbReference type="EMBL" id="CAEZXH010000041">
    <property type="protein sequence ID" value="CAB4684521.1"/>
    <property type="molecule type" value="Genomic_DNA"/>
</dbReference>
<dbReference type="Pfam" id="PF19516">
    <property type="entry name" value="DUF6049"/>
    <property type="match status" value="1"/>
</dbReference>
<sequence>MKRISVVLALTIGSIGFLFLPPISSGNAVSNDSLIIVSGTTHREMSGKFLDDSLIEDLTLGGKLADVLKPSIKSRTWLIDPSLIEEIIDMSDGYTVLPKVKGAGEEIATRFLVDLKYAIGDDPVYALPYGSPKISTRKKFSDIEFSQLQSVSSVRLARALDRAVTAGAPPKWEEPQKELSSVNISEYRNLRKQLALISEASSDPIISETAIRLNSLLNPALDKKSSQYLAVSFTGSVNRIADNLRVLPGRYTLTSREEKLPVTVVNDFDSPAQVILTLRATNSRILSIADRSLYLEPNSRTQVLVPVTAIASGKVELHAQLETLRGRKYQEISTLAVTIAVIGPIVGWVMAIAGLLLLGAAGTRIFRRVSKARNGSGEK</sequence>
<keyword evidence="1" id="KW-0472">Membrane</keyword>
<feature type="transmembrane region" description="Helical" evidence="1">
    <location>
        <begin position="335"/>
        <end position="358"/>
    </location>
</feature>
<dbReference type="EMBL" id="CAEZZS010000002">
    <property type="protein sequence ID" value="CAB4767156.1"/>
    <property type="molecule type" value="Genomic_DNA"/>
</dbReference>
<gene>
    <name evidence="2" type="ORF">UFOPK1811_00888</name>
    <name evidence="3" type="ORF">UFOPK2360_00779</name>
    <name evidence="4" type="ORF">UFOPK2922_00101</name>
</gene>
<accession>A0A6J6V660</accession>
<name>A0A6J6V660_9ZZZZ</name>
<proteinExistence type="predicted"/>
<dbReference type="InterPro" id="IPR046112">
    <property type="entry name" value="DUF6049"/>
</dbReference>
<dbReference type="EMBL" id="CAEZUJ010000032">
    <property type="protein sequence ID" value="CAB4602218.1"/>
    <property type="molecule type" value="Genomic_DNA"/>
</dbReference>
<reference evidence="4" key="1">
    <citation type="submission" date="2020-05" db="EMBL/GenBank/DDBJ databases">
        <authorList>
            <person name="Chiriac C."/>
            <person name="Salcher M."/>
            <person name="Ghai R."/>
            <person name="Kavagutti S V."/>
        </authorList>
    </citation>
    <scope>NUCLEOTIDE SEQUENCE</scope>
</reference>
<dbReference type="AlphaFoldDB" id="A0A6J6V660"/>
<evidence type="ECO:0000313" key="4">
    <source>
        <dbReference type="EMBL" id="CAB4767156.1"/>
    </source>
</evidence>
<evidence type="ECO:0000256" key="1">
    <source>
        <dbReference type="SAM" id="Phobius"/>
    </source>
</evidence>
<evidence type="ECO:0000313" key="2">
    <source>
        <dbReference type="EMBL" id="CAB4602218.1"/>
    </source>
</evidence>
<organism evidence="4">
    <name type="scientific">freshwater metagenome</name>
    <dbReference type="NCBI Taxonomy" id="449393"/>
    <lineage>
        <taxon>unclassified sequences</taxon>
        <taxon>metagenomes</taxon>
        <taxon>ecological metagenomes</taxon>
    </lineage>
</organism>
<keyword evidence="1" id="KW-0812">Transmembrane</keyword>
<keyword evidence="1" id="KW-1133">Transmembrane helix</keyword>